<evidence type="ECO:0000313" key="2">
    <source>
        <dbReference type="Proteomes" id="UP000601223"/>
    </source>
</evidence>
<dbReference type="RefSeq" id="WP_203743979.1">
    <property type="nucleotide sequence ID" value="NZ_BONF01000009.1"/>
</dbReference>
<protein>
    <submittedName>
        <fullName evidence="1">Uncharacterized protein</fullName>
    </submittedName>
</protein>
<reference evidence="1 2" key="1">
    <citation type="submission" date="2021-01" db="EMBL/GenBank/DDBJ databases">
        <title>Whole genome shotgun sequence of Catellatospora bangladeshensis NBRC 107357.</title>
        <authorList>
            <person name="Komaki H."/>
            <person name="Tamura T."/>
        </authorList>
    </citation>
    <scope>NUCLEOTIDE SEQUENCE [LARGE SCALE GENOMIC DNA]</scope>
    <source>
        <strain evidence="1 2">NBRC 107357</strain>
    </source>
</reference>
<dbReference type="AlphaFoldDB" id="A0A8J3JK26"/>
<evidence type="ECO:0000313" key="1">
    <source>
        <dbReference type="EMBL" id="GIF80445.1"/>
    </source>
</evidence>
<organism evidence="1 2">
    <name type="scientific">Catellatospora bangladeshensis</name>
    <dbReference type="NCBI Taxonomy" id="310355"/>
    <lineage>
        <taxon>Bacteria</taxon>
        <taxon>Bacillati</taxon>
        <taxon>Actinomycetota</taxon>
        <taxon>Actinomycetes</taxon>
        <taxon>Micromonosporales</taxon>
        <taxon>Micromonosporaceae</taxon>
        <taxon>Catellatospora</taxon>
    </lineage>
</organism>
<gene>
    <name evidence="1" type="ORF">Cba03nite_17940</name>
</gene>
<name>A0A8J3JK26_9ACTN</name>
<keyword evidence="2" id="KW-1185">Reference proteome</keyword>
<dbReference type="Proteomes" id="UP000601223">
    <property type="component" value="Unassembled WGS sequence"/>
</dbReference>
<proteinExistence type="predicted"/>
<dbReference type="EMBL" id="BONF01000009">
    <property type="protein sequence ID" value="GIF80445.1"/>
    <property type="molecule type" value="Genomic_DNA"/>
</dbReference>
<sequence>MTSPRITLYDPDGTVHEQPSGGLLWVLLHQLGDLPGGDSVTLIRTGAENEFMQAWRLADGYRLFAQADREPLLAHPVGFDAAFGALLAWNLGRPDWRDACAWRPAPRPPQPDTPPELIRIAYEPRSGRTECIGRYLDGQFWAVVHGTRRNRPGEIGVALFLFGHDGTYVRSEVHDDVPLEQAHALREQLVGQLAEVAYGDIAVRTFSVRPGDVTWELVDRTVTHGLPRVCFYPMDIMFSPPWSGTYST</sequence>
<accession>A0A8J3JK26</accession>
<comment type="caution">
    <text evidence="1">The sequence shown here is derived from an EMBL/GenBank/DDBJ whole genome shotgun (WGS) entry which is preliminary data.</text>
</comment>